<organism evidence="1 2">
    <name type="scientific">Clarias magur</name>
    <name type="common">Asian catfish</name>
    <name type="synonym">Macropteronotus magur</name>
    <dbReference type="NCBI Taxonomy" id="1594786"/>
    <lineage>
        <taxon>Eukaryota</taxon>
        <taxon>Metazoa</taxon>
        <taxon>Chordata</taxon>
        <taxon>Craniata</taxon>
        <taxon>Vertebrata</taxon>
        <taxon>Euteleostomi</taxon>
        <taxon>Actinopterygii</taxon>
        <taxon>Neopterygii</taxon>
        <taxon>Teleostei</taxon>
        <taxon>Ostariophysi</taxon>
        <taxon>Siluriformes</taxon>
        <taxon>Clariidae</taxon>
        <taxon>Clarias</taxon>
    </lineage>
</organism>
<proteinExistence type="predicted"/>
<gene>
    <name evidence="1" type="ORF">DAT39_021381</name>
</gene>
<feature type="non-terminal residue" evidence="1">
    <location>
        <position position="54"/>
    </location>
</feature>
<accession>A0A8J4U189</accession>
<feature type="non-terminal residue" evidence="1">
    <location>
        <position position="1"/>
    </location>
</feature>
<comment type="caution">
    <text evidence="1">The sequence shown here is derived from an EMBL/GenBank/DDBJ whole genome shotgun (WGS) entry which is preliminary data.</text>
</comment>
<name>A0A8J4U189_CLAMG</name>
<protein>
    <submittedName>
        <fullName evidence="1">Uncharacterized protein</fullName>
    </submittedName>
</protein>
<reference evidence="1" key="1">
    <citation type="submission" date="2020-07" db="EMBL/GenBank/DDBJ databases">
        <title>Clarias magur genome sequencing, assembly and annotation.</title>
        <authorList>
            <person name="Kushwaha B."/>
            <person name="Kumar R."/>
            <person name="Das P."/>
            <person name="Joshi C.G."/>
            <person name="Kumar D."/>
            <person name="Nagpure N.S."/>
            <person name="Pandey M."/>
            <person name="Agarwal S."/>
            <person name="Srivastava S."/>
            <person name="Singh M."/>
            <person name="Sahoo L."/>
            <person name="Jayasankar P."/>
            <person name="Meher P.K."/>
            <person name="Koringa P.G."/>
            <person name="Iquebal M.A."/>
            <person name="Das S.P."/>
            <person name="Bit A."/>
            <person name="Patnaik S."/>
            <person name="Patel N."/>
            <person name="Shah T.M."/>
            <person name="Hinsu A."/>
            <person name="Jena J.K."/>
        </authorList>
    </citation>
    <scope>NUCLEOTIDE SEQUENCE</scope>
    <source>
        <strain evidence="1">CIFAMagur01</strain>
        <tissue evidence="1">Testis</tissue>
    </source>
</reference>
<sequence>IFLHSPPEEAEESGSHSCQRVAERSACLEERLPGQQERGGVYPWRPLCDWSRES</sequence>
<dbReference type="Proteomes" id="UP000727407">
    <property type="component" value="Unassembled WGS sequence"/>
</dbReference>
<keyword evidence="2" id="KW-1185">Reference proteome</keyword>
<evidence type="ECO:0000313" key="1">
    <source>
        <dbReference type="EMBL" id="KAF5888920.1"/>
    </source>
</evidence>
<dbReference type="EMBL" id="QNUK01000895">
    <property type="protein sequence ID" value="KAF5888920.1"/>
    <property type="molecule type" value="Genomic_DNA"/>
</dbReference>
<evidence type="ECO:0000313" key="2">
    <source>
        <dbReference type="Proteomes" id="UP000727407"/>
    </source>
</evidence>
<dbReference type="AlphaFoldDB" id="A0A8J4U189"/>